<dbReference type="AlphaFoldDB" id="A0A918XCI7"/>
<sequence>MNLNPKNIHMAVIGAGGHQASEFFSLYAQSSAVVSAVDTDETARQRTLQLGYRAFASTEELLDEEKVDAAYIAVPHQFHAEIAAALVKRGVTVLEEKPFAVTTMEADALLDIATRKNTPVFTMAQRPFRHTSLQLLASLGSLGDIYSYTYDYSLSLPARTTGWRSRWSTARGGVMLDMAYHQLDLVTFLLGQQSVEAAQISYCYGETRAERLEDTSTILTRSPNGLCTGRITTNRHAHAKSEQLTLYGTRGVAVVDTPKLRLFDRDGSIRWFVEEPNGFQVTTRVMCQEYLANRRNPAYWLPHMQRHRHVVECLDRAYALLAEDRGLEEAQYA</sequence>
<dbReference type="Pfam" id="PF22725">
    <property type="entry name" value="GFO_IDH_MocA_C3"/>
    <property type="match status" value="1"/>
</dbReference>
<name>A0A918XCI7_9ACTN</name>
<protein>
    <recommendedName>
        <fullName evidence="5">Gfo/Idh/MocA family oxidoreductase</fullName>
    </recommendedName>
</protein>
<dbReference type="InterPro" id="IPR036291">
    <property type="entry name" value="NAD(P)-bd_dom_sf"/>
</dbReference>
<evidence type="ECO:0000259" key="2">
    <source>
        <dbReference type="Pfam" id="PF22725"/>
    </source>
</evidence>
<reference evidence="3 4" key="1">
    <citation type="journal article" date="2014" name="Int. J. Syst. Evol. Microbiol.">
        <title>Complete genome sequence of Corynebacterium casei LMG S-19264T (=DSM 44701T), isolated from a smear-ripened cheese.</title>
        <authorList>
            <consortium name="US DOE Joint Genome Institute (JGI-PGF)"/>
            <person name="Walter F."/>
            <person name="Albersmeier A."/>
            <person name="Kalinowski J."/>
            <person name="Ruckert C."/>
        </authorList>
    </citation>
    <scope>NUCLEOTIDE SEQUENCE [LARGE SCALE GENOMIC DNA]</scope>
    <source>
        <strain evidence="3 4">KCTC 19473</strain>
    </source>
</reference>
<keyword evidence="4" id="KW-1185">Reference proteome</keyword>
<dbReference type="PANTHER" id="PTHR43249">
    <property type="entry name" value="UDP-N-ACETYL-2-AMINO-2-DEOXY-D-GLUCURONATE OXIDASE"/>
    <property type="match status" value="1"/>
</dbReference>
<dbReference type="Gene3D" id="3.30.360.10">
    <property type="entry name" value="Dihydrodipicolinate Reductase, domain 2"/>
    <property type="match status" value="1"/>
</dbReference>
<dbReference type="Pfam" id="PF01408">
    <property type="entry name" value="GFO_IDH_MocA"/>
    <property type="match status" value="1"/>
</dbReference>
<feature type="domain" description="GFO/IDH/MocA-like oxidoreductase" evidence="2">
    <location>
        <begin position="140"/>
        <end position="253"/>
    </location>
</feature>
<dbReference type="EMBL" id="BMXL01000011">
    <property type="protein sequence ID" value="GHD26410.1"/>
    <property type="molecule type" value="Genomic_DNA"/>
</dbReference>
<comment type="caution">
    <text evidence="3">The sequence shown here is derived from an EMBL/GenBank/DDBJ whole genome shotgun (WGS) entry which is preliminary data.</text>
</comment>
<gene>
    <name evidence="3" type="ORF">GCM10007147_24340</name>
</gene>
<proteinExistence type="predicted"/>
<dbReference type="InterPro" id="IPR000683">
    <property type="entry name" value="Gfo/Idh/MocA-like_OxRdtase_N"/>
</dbReference>
<organism evidence="3 4">
    <name type="scientific">Nocardiopsis kunsanensis</name>
    <dbReference type="NCBI Taxonomy" id="141693"/>
    <lineage>
        <taxon>Bacteria</taxon>
        <taxon>Bacillati</taxon>
        <taxon>Actinomycetota</taxon>
        <taxon>Actinomycetes</taxon>
        <taxon>Streptosporangiales</taxon>
        <taxon>Nocardiopsidaceae</taxon>
        <taxon>Nocardiopsis</taxon>
    </lineage>
</organism>
<accession>A0A918XCI7</accession>
<evidence type="ECO:0000259" key="1">
    <source>
        <dbReference type="Pfam" id="PF01408"/>
    </source>
</evidence>
<dbReference type="InterPro" id="IPR055170">
    <property type="entry name" value="GFO_IDH_MocA-like_dom"/>
</dbReference>
<dbReference type="Proteomes" id="UP000654947">
    <property type="component" value="Unassembled WGS sequence"/>
</dbReference>
<feature type="domain" description="Gfo/Idh/MocA-like oxidoreductase N-terminal" evidence="1">
    <location>
        <begin position="8"/>
        <end position="120"/>
    </location>
</feature>
<dbReference type="Gene3D" id="3.40.50.720">
    <property type="entry name" value="NAD(P)-binding Rossmann-like Domain"/>
    <property type="match status" value="1"/>
</dbReference>
<dbReference type="SUPFAM" id="SSF55347">
    <property type="entry name" value="Glyceraldehyde-3-phosphate dehydrogenase-like, C-terminal domain"/>
    <property type="match status" value="1"/>
</dbReference>
<dbReference type="PANTHER" id="PTHR43249:SF1">
    <property type="entry name" value="D-GLUCOSIDE 3-DEHYDROGENASE"/>
    <property type="match status" value="1"/>
</dbReference>
<evidence type="ECO:0008006" key="5">
    <source>
        <dbReference type="Google" id="ProtNLM"/>
    </source>
</evidence>
<dbReference type="GO" id="GO:0000166">
    <property type="term" value="F:nucleotide binding"/>
    <property type="evidence" value="ECO:0007669"/>
    <property type="project" value="InterPro"/>
</dbReference>
<evidence type="ECO:0000313" key="4">
    <source>
        <dbReference type="Proteomes" id="UP000654947"/>
    </source>
</evidence>
<dbReference type="RefSeq" id="WP_017577987.1">
    <property type="nucleotide sequence ID" value="NZ_BMXL01000011.1"/>
</dbReference>
<dbReference type="InterPro" id="IPR052515">
    <property type="entry name" value="Gfo/Idh/MocA_Oxidoreductase"/>
</dbReference>
<dbReference type="SUPFAM" id="SSF51735">
    <property type="entry name" value="NAD(P)-binding Rossmann-fold domains"/>
    <property type="match status" value="1"/>
</dbReference>
<evidence type="ECO:0000313" key="3">
    <source>
        <dbReference type="EMBL" id="GHD26410.1"/>
    </source>
</evidence>